<proteinExistence type="inferred from homology"/>
<evidence type="ECO:0000256" key="1">
    <source>
        <dbReference type="ARBA" id="ARBA00008948"/>
    </source>
</evidence>
<organism evidence="2 3">
    <name type="scientific">Strongyloides venezuelensis</name>
    <name type="common">Threadworm</name>
    <dbReference type="NCBI Taxonomy" id="75913"/>
    <lineage>
        <taxon>Eukaryota</taxon>
        <taxon>Metazoa</taxon>
        <taxon>Ecdysozoa</taxon>
        <taxon>Nematoda</taxon>
        <taxon>Chromadorea</taxon>
        <taxon>Rhabditida</taxon>
        <taxon>Tylenchina</taxon>
        <taxon>Panagrolaimomorpha</taxon>
        <taxon>Strongyloidoidea</taxon>
        <taxon>Strongyloididae</taxon>
        <taxon>Strongyloides</taxon>
    </lineage>
</organism>
<protein>
    <submittedName>
        <fullName evidence="3">Protein FAM32A</fullName>
    </submittedName>
</protein>
<evidence type="ECO:0000313" key="3">
    <source>
        <dbReference type="WBParaSite" id="SVE_0447400.1"/>
    </source>
</evidence>
<sequence length="99" mass="11392">MKPEGVVKGTLKLKGGNLLTKKKPQTEEVKKIEKTIKKDDKKIKKTPAQIAFEKKQEQIKGKKLREKAALSYKDKVNKLNEKLENLSEFNDIPKVSWTK</sequence>
<dbReference type="InterPro" id="IPR013865">
    <property type="entry name" value="FAM32A"/>
</dbReference>
<dbReference type="PANTHER" id="PTHR13282">
    <property type="entry name" value="PROTEIN FAM32A"/>
    <property type="match status" value="1"/>
</dbReference>
<evidence type="ECO:0000313" key="2">
    <source>
        <dbReference type="Proteomes" id="UP000035680"/>
    </source>
</evidence>
<name>A0A0K0F6N0_STRVS</name>
<dbReference type="WBParaSite" id="SVE_0447400.1">
    <property type="protein sequence ID" value="SVE_0447400.1"/>
    <property type="gene ID" value="SVE_0447400"/>
</dbReference>
<dbReference type="GO" id="GO:0005730">
    <property type="term" value="C:nucleolus"/>
    <property type="evidence" value="ECO:0007669"/>
    <property type="project" value="TreeGrafter"/>
</dbReference>
<reference evidence="2" key="1">
    <citation type="submission" date="2014-07" db="EMBL/GenBank/DDBJ databases">
        <authorList>
            <person name="Martin A.A"/>
            <person name="De Silva N."/>
        </authorList>
    </citation>
    <scope>NUCLEOTIDE SEQUENCE</scope>
</reference>
<dbReference type="AlphaFoldDB" id="A0A0K0F6N0"/>
<reference evidence="3" key="2">
    <citation type="submission" date="2015-08" db="UniProtKB">
        <authorList>
            <consortium name="WormBaseParasite"/>
        </authorList>
    </citation>
    <scope>IDENTIFICATION</scope>
</reference>
<dbReference type="PANTHER" id="PTHR13282:SF6">
    <property type="entry name" value="PROTEIN FAM32A"/>
    <property type="match status" value="1"/>
</dbReference>
<keyword evidence="2" id="KW-1185">Reference proteome</keyword>
<accession>A0A0K0F6N0</accession>
<dbReference type="Proteomes" id="UP000035680">
    <property type="component" value="Unassembled WGS sequence"/>
</dbReference>
<comment type="similarity">
    <text evidence="1">Belongs to the FAM32 family.</text>
</comment>
<dbReference type="STRING" id="75913.A0A0K0F6N0"/>